<dbReference type="Gene3D" id="3.30.70.1320">
    <property type="entry name" value="Multidrug efflux transporter AcrB pore domain like"/>
    <property type="match status" value="1"/>
</dbReference>
<keyword evidence="7 9" id="KW-1133">Transmembrane helix</keyword>
<dbReference type="PANTHER" id="PTHR32063">
    <property type="match status" value="1"/>
</dbReference>
<feature type="transmembrane region" description="Helical" evidence="9">
    <location>
        <begin position="12"/>
        <end position="31"/>
    </location>
</feature>
<reference evidence="12 13" key="1">
    <citation type="journal article" date="2013" name="Genome Announc.">
        <title>Draft Genome Sequence of Rhizobium mesoamericanum STM3625, a Nitrogen-Fixing Symbiont of Mimosa pudica Isolated in French Guiana (South America).</title>
        <authorList>
            <person name="Moulin L."/>
            <person name="Mornico D."/>
            <person name="Melkonian R."/>
            <person name="Klonowska A."/>
        </authorList>
    </citation>
    <scope>NUCLEOTIDE SEQUENCE [LARGE SCALE GENOMIC DNA]</scope>
    <source>
        <strain evidence="12 13">STM3625</strain>
    </source>
</reference>
<dbReference type="PANTHER" id="PTHR32063:SF76">
    <property type="entry name" value="EFFLUX PUMP MEMBRANE TRANSPORTER"/>
    <property type="match status" value="1"/>
</dbReference>
<dbReference type="Pfam" id="PF00873">
    <property type="entry name" value="ACR_tran"/>
    <property type="match status" value="1"/>
</dbReference>
<feature type="region of interest" description="Disordered" evidence="10">
    <location>
        <begin position="1036"/>
        <end position="1063"/>
    </location>
</feature>
<dbReference type="SUPFAM" id="SSF82693">
    <property type="entry name" value="Multidrug efflux transporter AcrB pore domain, PN1, PN2, PC1 and PC2 subdomains"/>
    <property type="match status" value="3"/>
</dbReference>
<dbReference type="PROSITE" id="PS50156">
    <property type="entry name" value="SSD"/>
    <property type="match status" value="1"/>
</dbReference>
<dbReference type="SUPFAM" id="SSF82714">
    <property type="entry name" value="Multidrug efflux transporter AcrB TolC docking domain, DN and DC subdomains"/>
    <property type="match status" value="2"/>
</dbReference>
<evidence type="ECO:0000256" key="4">
    <source>
        <dbReference type="ARBA" id="ARBA00022475"/>
    </source>
</evidence>
<evidence type="ECO:0000256" key="9">
    <source>
        <dbReference type="RuleBase" id="RU364070"/>
    </source>
</evidence>
<comment type="similarity">
    <text evidence="2 9">Belongs to the resistance-nodulation-cell division (RND) (TC 2.A.6) family.</text>
</comment>
<evidence type="ECO:0000256" key="5">
    <source>
        <dbReference type="ARBA" id="ARBA00022519"/>
    </source>
</evidence>
<feature type="compositionally biased region" description="Low complexity" evidence="10">
    <location>
        <begin position="1037"/>
        <end position="1056"/>
    </location>
</feature>
<feature type="transmembrane region" description="Helical" evidence="9">
    <location>
        <begin position="473"/>
        <end position="500"/>
    </location>
</feature>
<dbReference type="PRINTS" id="PR00702">
    <property type="entry name" value="ACRIFLAVINRP"/>
</dbReference>
<feature type="transmembrane region" description="Helical" evidence="9">
    <location>
        <begin position="342"/>
        <end position="361"/>
    </location>
</feature>
<dbReference type="Proteomes" id="UP000009319">
    <property type="component" value="Unassembled WGS sequence"/>
</dbReference>
<evidence type="ECO:0000256" key="8">
    <source>
        <dbReference type="ARBA" id="ARBA00023136"/>
    </source>
</evidence>
<organism evidence="12 13">
    <name type="scientific">Rhizobium mesoamericanum STM3625</name>
    <dbReference type="NCBI Taxonomy" id="1211777"/>
    <lineage>
        <taxon>Bacteria</taxon>
        <taxon>Pseudomonadati</taxon>
        <taxon>Pseudomonadota</taxon>
        <taxon>Alphaproteobacteria</taxon>
        <taxon>Hyphomicrobiales</taxon>
        <taxon>Rhizobiaceae</taxon>
        <taxon>Rhizobium/Agrobacterium group</taxon>
        <taxon>Rhizobium</taxon>
    </lineage>
</organism>
<dbReference type="Gene3D" id="1.20.1640.10">
    <property type="entry name" value="Multidrug efflux transporter AcrB transmembrane domain"/>
    <property type="match status" value="2"/>
</dbReference>
<dbReference type="InterPro" id="IPR000731">
    <property type="entry name" value="SSD"/>
</dbReference>
<feature type="transmembrane region" description="Helical" evidence="9">
    <location>
        <begin position="1004"/>
        <end position="1026"/>
    </location>
</feature>
<comment type="caution">
    <text evidence="12">The sequence shown here is derived from an EMBL/GenBank/DDBJ whole genome shotgun (WGS) entry which is preliminary data.</text>
</comment>
<keyword evidence="8 9" id="KW-0472">Membrane</keyword>
<dbReference type="GO" id="GO:0015562">
    <property type="term" value="F:efflux transmembrane transporter activity"/>
    <property type="evidence" value="ECO:0007669"/>
    <property type="project" value="InterPro"/>
</dbReference>
<feature type="domain" description="SSD" evidence="11">
    <location>
        <begin position="371"/>
        <end position="498"/>
    </location>
</feature>
<name>K0PYH9_9HYPH</name>
<evidence type="ECO:0000256" key="10">
    <source>
        <dbReference type="SAM" id="MobiDB-lite"/>
    </source>
</evidence>
<dbReference type="GO" id="GO:0009636">
    <property type="term" value="P:response to toxic substance"/>
    <property type="evidence" value="ECO:0007669"/>
    <property type="project" value="UniProtKB-ARBA"/>
</dbReference>
<accession>K0PYH9</accession>
<feature type="transmembrane region" description="Helical" evidence="9">
    <location>
        <begin position="396"/>
        <end position="415"/>
    </location>
</feature>
<dbReference type="EMBL" id="CANI01000026">
    <property type="protein sequence ID" value="CCM76750.1"/>
    <property type="molecule type" value="Genomic_DNA"/>
</dbReference>
<gene>
    <name evidence="12" type="primary">acrF</name>
    <name evidence="12" type="ORF">BN77_3781</name>
</gene>
<dbReference type="Gene3D" id="3.30.70.1440">
    <property type="entry name" value="Multidrug efflux transporter AcrB pore domain"/>
    <property type="match status" value="1"/>
</dbReference>
<evidence type="ECO:0000256" key="1">
    <source>
        <dbReference type="ARBA" id="ARBA00004429"/>
    </source>
</evidence>
<dbReference type="HOGENOM" id="CLU_002755_1_2_5"/>
<evidence type="ECO:0000313" key="12">
    <source>
        <dbReference type="EMBL" id="CCM76750.1"/>
    </source>
</evidence>
<keyword evidence="5 9" id="KW-0997">Cell inner membrane</keyword>
<feature type="transmembrane region" description="Helical" evidence="9">
    <location>
        <begin position="872"/>
        <end position="890"/>
    </location>
</feature>
<dbReference type="Gene3D" id="3.30.2090.10">
    <property type="entry name" value="Multidrug efflux transporter AcrB TolC docking domain, DN and DC subdomains"/>
    <property type="match status" value="2"/>
</dbReference>
<dbReference type="AlphaFoldDB" id="K0PYH9"/>
<dbReference type="RefSeq" id="WP_007534343.1">
    <property type="nucleotide sequence ID" value="NZ_HF536772.1"/>
</dbReference>
<dbReference type="STRING" id="1211777.BN77_3781"/>
<dbReference type="NCBIfam" id="TIGR00915">
    <property type="entry name" value="2A0602"/>
    <property type="match status" value="1"/>
</dbReference>
<evidence type="ECO:0000256" key="3">
    <source>
        <dbReference type="ARBA" id="ARBA00022448"/>
    </source>
</evidence>
<dbReference type="InterPro" id="IPR004764">
    <property type="entry name" value="MdtF-like"/>
</dbReference>
<dbReference type="GO" id="GO:0005886">
    <property type="term" value="C:plasma membrane"/>
    <property type="evidence" value="ECO:0007669"/>
    <property type="project" value="UniProtKB-SubCell"/>
</dbReference>
<proteinExistence type="inferred from homology"/>
<keyword evidence="3 9" id="KW-0813">Transport</keyword>
<feature type="transmembrane region" description="Helical" evidence="9">
    <location>
        <begin position="441"/>
        <end position="461"/>
    </location>
</feature>
<evidence type="ECO:0000259" key="11">
    <source>
        <dbReference type="PROSITE" id="PS50156"/>
    </source>
</evidence>
<dbReference type="Gene3D" id="3.30.70.1430">
    <property type="entry name" value="Multidrug efflux transporter AcrB pore domain"/>
    <property type="match status" value="2"/>
</dbReference>
<dbReference type="FunFam" id="1.20.1640.10:FF:000001">
    <property type="entry name" value="Efflux pump membrane transporter"/>
    <property type="match status" value="1"/>
</dbReference>
<protein>
    <recommendedName>
        <fullName evidence="9">Efflux pump membrane transporter</fullName>
    </recommendedName>
</protein>
<dbReference type="InterPro" id="IPR001036">
    <property type="entry name" value="Acrflvin-R"/>
</dbReference>
<feature type="transmembrane region" description="Helical" evidence="9">
    <location>
        <begin position="897"/>
        <end position="917"/>
    </location>
</feature>
<feature type="transmembrane region" description="Helical" evidence="9">
    <location>
        <begin position="532"/>
        <end position="554"/>
    </location>
</feature>
<feature type="transmembrane region" description="Helical" evidence="9">
    <location>
        <begin position="923"/>
        <end position="948"/>
    </location>
</feature>
<comment type="subcellular location">
    <subcellularLocation>
        <location evidence="1 9">Cell inner membrane</location>
        <topology evidence="1 9">Multi-pass membrane protein</topology>
    </subcellularLocation>
</comment>
<dbReference type="InterPro" id="IPR027463">
    <property type="entry name" value="AcrB_DN_DC_subdom"/>
</dbReference>
<dbReference type="NCBIfam" id="NF000282">
    <property type="entry name" value="RND_permease_1"/>
    <property type="match status" value="1"/>
</dbReference>
<evidence type="ECO:0000256" key="7">
    <source>
        <dbReference type="ARBA" id="ARBA00022989"/>
    </source>
</evidence>
<sequence>MISGIFIERPRLAFVISIVLTLAGLIAIYSIPLAQFPDIVPPQVQVTAAYPGANSEVVESTVAQPIEQQVVGVSDMLYMQSTSSADGAYTLTVTFALGTDPDLNTVNVQNRVQLAEPLLPEDVTRQGLTVRKKSSGLLQVIELYSPDRTFDGLYLSNYATINIIDALKRVPGVGDVSLFGPLDYSMRVWLDPAKLTNFQLTPAEVAQAISSQNIQAAVGRVGAAPLNPDQQFQLTISTQGRLSSTEEFKKIILRANPDGSVVRLSDVARVELGAKSSDRLSRFDGQPGASIAIYQAPGANAVHTAELVNARMEELAQRFPADLKHLNVYDTTVFVTASIEEVVKTIGEAFVLVAIVVFVFLGKLRTTIIPLIAVPVSIIGTFAILLLIGYSANTVSLLALVLSIGIVVDDAIVVIENVERVMEEEPHLSVKEATRTAMGEITAPILAITLVLLSVFVPVAFLPGISGELFRQFAVAVATAMLISAVIALTLSPALCSVLLKPAEARPRGPIGWMLGGIDRMTHGYTWVVRKLVRVSIIAIVLVVGAAALTYGVFRVTPQGFLPSEDQGAMFVILQVPEGASLNRTDSVSQQVEEIMRADPATEHVVSVVGLDFLSSSAASNSAFVVVRLKPYENRKEPQLSVSAVIERARPKLAALSGGLAVPLNVPPIVGLGSTGGFEYALEALQGQPPSDIAAVVRGLTIAANQDPALAGVFSTFAASTPQLYLDIDRDKAQTLGVSIQDIFTALQATLGGFYVNDFNLFGRTWQVNIQAETDYRSKIDDIYQIHVKNNQGKMVPIRALAEARLVLGPQSLTRYNNFRGAIVNGAAMPGHSSGEALAAMERLSATTLPAGYGFEWTGTALQEKEAAGKTSVVLALAVVFAYLFLVALYESWNVPIPVLLSVTIAVLGAVTAVWLIGLAFDVYAQIGLVVLIALAAKNAILIAAFALEQRAAGTPLLDSAIEGARLRFRPVMMTSFAFILGLLPLVIATGPGAASRRAVGSPVFYGMLASALIGILVVPMLYVVFQWMREKTGWGPAKTKPTAPPASTQPQQASKNAADGSC</sequence>
<keyword evidence="6 9" id="KW-0812">Transmembrane</keyword>
<feature type="transmembrane region" description="Helical" evidence="9">
    <location>
        <begin position="368"/>
        <end position="390"/>
    </location>
</feature>
<dbReference type="SUPFAM" id="SSF82866">
    <property type="entry name" value="Multidrug efflux transporter AcrB transmembrane domain"/>
    <property type="match status" value="2"/>
</dbReference>
<dbReference type="FunFam" id="3.30.70.1430:FF:000001">
    <property type="entry name" value="Efflux pump membrane transporter"/>
    <property type="match status" value="1"/>
</dbReference>
<dbReference type="GO" id="GO:0042910">
    <property type="term" value="F:xenobiotic transmembrane transporter activity"/>
    <property type="evidence" value="ECO:0007669"/>
    <property type="project" value="TreeGrafter"/>
</dbReference>
<feature type="transmembrane region" description="Helical" evidence="9">
    <location>
        <begin position="969"/>
        <end position="992"/>
    </location>
</feature>
<evidence type="ECO:0000256" key="2">
    <source>
        <dbReference type="ARBA" id="ARBA00010942"/>
    </source>
</evidence>
<keyword evidence="4" id="KW-1003">Cell membrane</keyword>
<evidence type="ECO:0000256" key="6">
    <source>
        <dbReference type="ARBA" id="ARBA00022692"/>
    </source>
</evidence>
<evidence type="ECO:0000313" key="13">
    <source>
        <dbReference type="Proteomes" id="UP000009319"/>
    </source>
</evidence>
<dbReference type="eggNOG" id="COG0841">
    <property type="taxonomic scope" value="Bacteria"/>
</dbReference>
<keyword evidence="13" id="KW-1185">Reference proteome</keyword>